<comment type="caution">
    <text evidence="3">The sequence shown here is derived from an EMBL/GenBank/DDBJ whole genome shotgun (WGS) entry which is preliminary data.</text>
</comment>
<keyword evidence="2" id="KW-0732">Signal</keyword>
<feature type="compositionally biased region" description="Basic and acidic residues" evidence="1">
    <location>
        <begin position="167"/>
        <end position="178"/>
    </location>
</feature>
<feature type="chain" id="PRO_5040131461" description="Secreted protein" evidence="2">
    <location>
        <begin position="19"/>
        <end position="209"/>
    </location>
</feature>
<evidence type="ECO:0008006" key="5">
    <source>
        <dbReference type="Google" id="ProtNLM"/>
    </source>
</evidence>
<dbReference type="AlphaFoldDB" id="A0A9P8VFL7"/>
<reference evidence="3" key="1">
    <citation type="journal article" date="2021" name="Nat. Commun.">
        <title>Genetic determinants of endophytism in the Arabidopsis root mycobiome.</title>
        <authorList>
            <person name="Mesny F."/>
            <person name="Miyauchi S."/>
            <person name="Thiergart T."/>
            <person name="Pickel B."/>
            <person name="Atanasova L."/>
            <person name="Karlsson M."/>
            <person name="Huettel B."/>
            <person name="Barry K.W."/>
            <person name="Haridas S."/>
            <person name="Chen C."/>
            <person name="Bauer D."/>
            <person name="Andreopoulos W."/>
            <person name="Pangilinan J."/>
            <person name="LaButti K."/>
            <person name="Riley R."/>
            <person name="Lipzen A."/>
            <person name="Clum A."/>
            <person name="Drula E."/>
            <person name="Henrissat B."/>
            <person name="Kohler A."/>
            <person name="Grigoriev I.V."/>
            <person name="Martin F.M."/>
            <person name="Hacquard S."/>
        </authorList>
    </citation>
    <scope>NUCLEOTIDE SEQUENCE</scope>
    <source>
        <strain evidence="3">MPI-SDFR-AT-0117</strain>
    </source>
</reference>
<evidence type="ECO:0000313" key="4">
    <source>
        <dbReference type="Proteomes" id="UP000770015"/>
    </source>
</evidence>
<organism evidence="3 4">
    <name type="scientific">Plectosphaerella plurivora</name>
    <dbReference type="NCBI Taxonomy" id="936078"/>
    <lineage>
        <taxon>Eukaryota</taxon>
        <taxon>Fungi</taxon>
        <taxon>Dikarya</taxon>
        <taxon>Ascomycota</taxon>
        <taxon>Pezizomycotina</taxon>
        <taxon>Sordariomycetes</taxon>
        <taxon>Hypocreomycetidae</taxon>
        <taxon>Glomerellales</taxon>
        <taxon>Plectosphaerellaceae</taxon>
        <taxon>Plectosphaerella</taxon>
    </lineage>
</organism>
<dbReference type="EMBL" id="JAGSXJ010000006">
    <property type="protein sequence ID" value="KAH6690303.1"/>
    <property type="molecule type" value="Genomic_DNA"/>
</dbReference>
<evidence type="ECO:0000256" key="2">
    <source>
        <dbReference type="SAM" id="SignalP"/>
    </source>
</evidence>
<evidence type="ECO:0000256" key="1">
    <source>
        <dbReference type="SAM" id="MobiDB-lite"/>
    </source>
</evidence>
<proteinExistence type="predicted"/>
<accession>A0A9P8VFL7</accession>
<dbReference type="Proteomes" id="UP000770015">
    <property type="component" value="Unassembled WGS sequence"/>
</dbReference>
<gene>
    <name evidence="3" type="ORF">F5X68DRAFT_68819</name>
</gene>
<name>A0A9P8VFL7_9PEZI</name>
<feature type="signal peptide" evidence="2">
    <location>
        <begin position="1"/>
        <end position="18"/>
    </location>
</feature>
<protein>
    <recommendedName>
        <fullName evidence="5">Secreted protein</fullName>
    </recommendedName>
</protein>
<keyword evidence="4" id="KW-1185">Reference proteome</keyword>
<sequence>MLHCVIALPYFFVLWAEGSVLPGHTSLCPVSPANIPWSRSLGGGVRTYCRGGFLFPHHFTLFADLFSQSSLLVILLARGAMKPLHGDAGRVGEGDVGDLDLPALPCHLPWPVLPLTLRLGCIALLRLHARTHARGPSQIEMPVPCWHSSPCFSRQPAARPQMATSPRSEHRPTDRPPPERPFSIPPQCLHRLGSRRKSATGKAWGSGAG</sequence>
<evidence type="ECO:0000313" key="3">
    <source>
        <dbReference type="EMBL" id="KAH6690303.1"/>
    </source>
</evidence>
<feature type="region of interest" description="Disordered" evidence="1">
    <location>
        <begin position="156"/>
        <end position="209"/>
    </location>
</feature>